<feature type="compositionally biased region" description="Basic and acidic residues" evidence="1">
    <location>
        <begin position="66"/>
        <end position="101"/>
    </location>
</feature>
<feature type="region of interest" description="Disordered" evidence="1">
    <location>
        <begin position="61"/>
        <end position="101"/>
    </location>
</feature>
<dbReference type="OrthoDB" id="630188at2759"/>
<dbReference type="InterPro" id="IPR029052">
    <property type="entry name" value="Metallo-depent_PP-like"/>
</dbReference>
<protein>
    <recommendedName>
        <fullName evidence="4">Calcineurin-like phosphoesterase domain-containing protein</fullName>
    </recommendedName>
</protein>
<gene>
    <name evidence="2" type="ORF">EZS28_040681</name>
</gene>
<evidence type="ECO:0000313" key="3">
    <source>
        <dbReference type="Proteomes" id="UP000324800"/>
    </source>
</evidence>
<comment type="caution">
    <text evidence="2">The sequence shown here is derived from an EMBL/GenBank/DDBJ whole genome shotgun (WGS) entry which is preliminary data.</text>
</comment>
<evidence type="ECO:0008006" key="4">
    <source>
        <dbReference type="Google" id="ProtNLM"/>
    </source>
</evidence>
<dbReference type="Proteomes" id="UP000324800">
    <property type="component" value="Unassembled WGS sequence"/>
</dbReference>
<organism evidence="2 3">
    <name type="scientific">Streblomastix strix</name>
    <dbReference type="NCBI Taxonomy" id="222440"/>
    <lineage>
        <taxon>Eukaryota</taxon>
        <taxon>Metamonada</taxon>
        <taxon>Preaxostyla</taxon>
        <taxon>Oxymonadida</taxon>
        <taxon>Streblomastigidae</taxon>
        <taxon>Streblomastix</taxon>
    </lineage>
</organism>
<dbReference type="AlphaFoldDB" id="A0A5J4U0N4"/>
<dbReference type="Gene3D" id="3.60.21.10">
    <property type="match status" value="1"/>
</dbReference>
<reference evidence="2 3" key="1">
    <citation type="submission" date="2019-03" db="EMBL/GenBank/DDBJ databases">
        <title>Single cell metagenomics reveals metabolic interactions within the superorganism composed of flagellate Streblomastix strix and complex community of Bacteroidetes bacteria on its surface.</title>
        <authorList>
            <person name="Treitli S.C."/>
            <person name="Kolisko M."/>
            <person name="Husnik F."/>
            <person name="Keeling P."/>
            <person name="Hampl V."/>
        </authorList>
    </citation>
    <scope>NUCLEOTIDE SEQUENCE [LARGE SCALE GENOMIC DNA]</scope>
    <source>
        <strain evidence="2">ST1C</strain>
    </source>
</reference>
<proteinExistence type="predicted"/>
<evidence type="ECO:0000256" key="1">
    <source>
        <dbReference type="SAM" id="MobiDB-lite"/>
    </source>
</evidence>
<sequence length="101" mass="11919">MHSYRRSAEILSIVRYHAKAKVHLHGHRHICPGTSYDGQTLFINSAICDIYNHPSSPAIVFDYPQDDVKRRKHEEKEKEKEDEKKQDSKEVKRKDEENEES</sequence>
<dbReference type="EMBL" id="SNRW01022469">
    <property type="protein sequence ID" value="KAA6363793.1"/>
    <property type="molecule type" value="Genomic_DNA"/>
</dbReference>
<evidence type="ECO:0000313" key="2">
    <source>
        <dbReference type="EMBL" id="KAA6363793.1"/>
    </source>
</evidence>
<name>A0A5J4U0N4_9EUKA</name>
<accession>A0A5J4U0N4</accession>